<gene>
    <name evidence="2" type="ORF">ISP18_01260</name>
</gene>
<keyword evidence="3" id="KW-1185">Reference proteome</keyword>
<keyword evidence="1" id="KW-1133">Transmembrane helix</keyword>
<comment type="caution">
    <text evidence="2">The sequence shown here is derived from an EMBL/GenBank/DDBJ whole genome shotgun (WGS) entry which is preliminary data.</text>
</comment>
<evidence type="ECO:0000313" key="3">
    <source>
        <dbReference type="Proteomes" id="UP001620409"/>
    </source>
</evidence>
<feature type="transmembrane region" description="Helical" evidence="1">
    <location>
        <begin position="81"/>
        <end position="102"/>
    </location>
</feature>
<evidence type="ECO:0000313" key="2">
    <source>
        <dbReference type="EMBL" id="MFK2853222.1"/>
    </source>
</evidence>
<dbReference type="Proteomes" id="UP001620409">
    <property type="component" value="Unassembled WGS sequence"/>
</dbReference>
<keyword evidence="1" id="KW-0472">Membrane</keyword>
<evidence type="ECO:0000256" key="1">
    <source>
        <dbReference type="SAM" id="Phobius"/>
    </source>
</evidence>
<sequence length="106" mass="11923">MNERERHANQSLQALDEAHRLGRISREEYRSRRRHLLSALCESHVVTARNAIVRPAPHSHEPAPQPAGDVLPGLFPPRHTAWKWGVPLAVIVLLCAVLAYWLSRGG</sequence>
<dbReference type="EMBL" id="JADIKI010000021">
    <property type="protein sequence ID" value="MFK2853222.1"/>
    <property type="molecule type" value="Genomic_DNA"/>
</dbReference>
<organism evidence="2 3">
    <name type="scientific">Dyella humi</name>
    <dbReference type="NCBI Taxonomy" id="1770547"/>
    <lineage>
        <taxon>Bacteria</taxon>
        <taxon>Pseudomonadati</taxon>
        <taxon>Pseudomonadota</taxon>
        <taxon>Gammaproteobacteria</taxon>
        <taxon>Lysobacterales</taxon>
        <taxon>Rhodanobacteraceae</taxon>
        <taxon>Dyella</taxon>
    </lineage>
</organism>
<name>A0ABW8IDH3_9GAMM</name>
<protein>
    <recommendedName>
        <fullName evidence="4">DUF1707 domain-containing protein</fullName>
    </recommendedName>
</protein>
<dbReference type="RefSeq" id="WP_380016249.1">
    <property type="nucleotide sequence ID" value="NZ_JADIKI010000021.1"/>
</dbReference>
<reference evidence="2 3" key="1">
    <citation type="submission" date="2020-10" db="EMBL/GenBank/DDBJ databases">
        <title>Phylogeny of dyella-like bacteria.</title>
        <authorList>
            <person name="Fu J."/>
        </authorList>
    </citation>
    <scope>NUCLEOTIDE SEQUENCE [LARGE SCALE GENOMIC DNA]</scope>
    <source>
        <strain evidence="2 3">DHG40</strain>
    </source>
</reference>
<proteinExistence type="predicted"/>
<accession>A0ABW8IDH3</accession>
<keyword evidence="1" id="KW-0812">Transmembrane</keyword>
<evidence type="ECO:0008006" key="4">
    <source>
        <dbReference type="Google" id="ProtNLM"/>
    </source>
</evidence>